<evidence type="ECO:0000256" key="1">
    <source>
        <dbReference type="SAM" id="MobiDB-lite"/>
    </source>
</evidence>
<dbReference type="AlphaFoldDB" id="A0AAW4GAN0"/>
<proteinExistence type="predicted"/>
<dbReference type="Proteomes" id="UP001195196">
    <property type="component" value="Unassembled WGS sequence"/>
</dbReference>
<reference evidence="2" key="1">
    <citation type="submission" date="2021-02" db="EMBL/GenBank/DDBJ databases">
        <title>Taxonomy, biology and ecology of Rhodococcus bacteria occurring in California pistachio and other woody hosts as revealed by genome sequence analyses.</title>
        <authorList>
            <person name="Riely B."/>
            <person name="Gai Y."/>
        </authorList>
    </citation>
    <scope>NUCLEOTIDE SEQUENCE</scope>
    <source>
        <strain evidence="2">BP-295</strain>
    </source>
</reference>
<evidence type="ECO:0000313" key="2">
    <source>
        <dbReference type="EMBL" id="MBM7280368.1"/>
    </source>
</evidence>
<dbReference type="RefSeq" id="WP_204718931.1">
    <property type="nucleotide sequence ID" value="NZ_JAFFGU010000019.1"/>
</dbReference>
<sequence>MVSDLRYFHAVRMPWRDEQVPEDYWPARYGPPRSDQPDTVDEDGEMVNKVEQARQVAASMR</sequence>
<protein>
    <submittedName>
        <fullName evidence="2">Uncharacterized protein</fullName>
    </submittedName>
</protein>
<name>A0AAW4GAN0_GORRU</name>
<organism evidence="2 3">
    <name type="scientific">Gordonia rubripertincta</name>
    <name type="common">Rhodococcus corallinus</name>
    <dbReference type="NCBI Taxonomy" id="36822"/>
    <lineage>
        <taxon>Bacteria</taxon>
        <taxon>Bacillati</taxon>
        <taxon>Actinomycetota</taxon>
        <taxon>Actinomycetes</taxon>
        <taxon>Mycobacteriales</taxon>
        <taxon>Gordoniaceae</taxon>
        <taxon>Gordonia</taxon>
    </lineage>
</organism>
<accession>A0AAW4GAN0</accession>
<gene>
    <name evidence="2" type="ORF">JTZ10_21725</name>
</gene>
<feature type="region of interest" description="Disordered" evidence="1">
    <location>
        <begin position="22"/>
        <end position="43"/>
    </location>
</feature>
<dbReference type="EMBL" id="JAFFGU010000019">
    <property type="protein sequence ID" value="MBM7280368.1"/>
    <property type="molecule type" value="Genomic_DNA"/>
</dbReference>
<evidence type="ECO:0000313" key="3">
    <source>
        <dbReference type="Proteomes" id="UP001195196"/>
    </source>
</evidence>
<comment type="caution">
    <text evidence="2">The sequence shown here is derived from an EMBL/GenBank/DDBJ whole genome shotgun (WGS) entry which is preliminary data.</text>
</comment>